<sequence>MDLLQSVDPTNAGLSSADPYRPSFFELAAQEQLGDLLKPALRYTLAVLAQRNPRYLLRVVNRFDEVYALIMWAIERHYLKTWGSSFAENFYGLRRRRRPGITTPRAKKASSSRSTQQSMEALRGVDINVSLLMLVGLPYAQTKLHDLWESIGGGVDAGPEGGLFGDDEETGGRAVFQDGGGPTSRIEKLRTLLKVCFRKGYPYAGAAWQLWLLAYNVGYLFEKTPFWRPWFKLMRMDIRRVASDDYAASPPLLPPNMPNPLREPARFALQMLRSSPFIFFEALKYALPASIFFFKFLEWWYSPDNSRRRRRGRGGGGGGGAGTGEAGGSDEMYKLEPPRVLPPNQRGVLYNKASDYKEPHIPRSKLAPNFDEDGDLQSTKDSLLHNSCPLCGATPMNNPCALPTGYVFCYTCAFAYVEEKGRCPVTLAKVQGTSELRRVLG</sequence>
<keyword evidence="13" id="KW-0576">Peroxisome</keyword>
<dbReference type="Pfam" id="PF04757">
    <property type="entry name" value="Pex2_Pex12"/>
    <property type="match status" value="1"/>
</dbReference>
<dbReference type="GO" id="GO:0016562">
    <property type="term" value="P:protein import into peroxisome matrix, receptor recycling"/>
    <property type="evidence" value="ECO:0007669"/>
    <property type="project" value="UniProtKB-ARBA"/>
</dbReference>
<evidence type="ECO:0000256" key="12">
    <source>
        <dbReference type="ARBA" id="ARBA00023136"/>
    </source>
</evidence>
<dbReference type="EMBL" id="KZ819636">
    <property type="protein sequence ID" value="PWN90120.1"/>
    <property type="molecule type" value="Genomic_DNA"/>
</dbReference>
<feature type="compositionally biased region" description="Gly residues" evidence="16">
    <location>
        <begin position="314"/>
        <end position="327"/>
    </location>
</feature>
<evidence type="ECO:0000256" key="9">
    <source>
        <dbReference type="ARBA" id="ARBA00022833"/>
    </source>
</evidence>
<organism evidence="18 19">
    <name type="scientific">Acaromyces ingoldii</name>
    <dbReference type="NCBI Taxonomy" id="215250"/>
    <lineage>
        <taxon>Eukaryota</taxon>
        <taxon>Fungi</taxon>
        <taxon>Dikarya</taxon>
        <taxon>Basidiomycota</taxon>
        <taxon>Ustilaginomycotina</taxon>
        <taxon>Exobasidiomycetes</taxon>
        <taxon>Exobasidiales</taxon>
        <taxon>Cryptobasidiaceae</taxon>
        <taxon>Acaromyces</taxon>
    </lineage>
</organism>
<dbReference type="GO" id="GO:0008270">
    <property type="term" value="F:zinc ion binding"/>
    <property type="evidence" value="ECO:0007669"/>
    <property type="project" value="UniProtKB-KW"/>
</dbReference>
<protein>
    <recommendedName>
        <fullName evidence="4">Peroxisome assembly protein 12</fullName>
    </recommendedName>
    <alternativeName>
        <fullName evidence="14">Peroxin-12</fullName>
    </alternativeName>
</protein>
<keyword evidence="9" id="KW-0862">Zinc</keyword>
<feature type="domain" description="Pex N-terminal" evidence="17">
    <location>
        <begin position="30"/>
        <end position="302"/>
    </location>
</feature>
<dbReference type="OrthoDB" id="107372at2759"/>
<accession>A0A316YKN8</accession>
<dbReference type="GeneID" id="37043488"/>
<dbReference type="SUPFAM" id="SSF57850">
    <property type="entry name" value="RING/U-box"/>
    <property type="match status" value="1"/>
</dbReference>
<dbReference type="InterPro" id="IPR013083">
    <property type="entry name" value="Znf_RING/FYVE/PHD"/>
</dbReference>
<keyword evidence="19" id="KW-1185">Reference proteome</keyword>
<dbReference type="STRING" id="215250.A0A316YKN8"/>
<dbReference type="PANTHER" id="PTHR12888:SF0">
    <property type="entry name" value="PEROXISOME ASSEMBLY PROTEIN 12"/>
    <property type="match status" value="1"/>
</dbReference>
<dbReference type="GO" id="GO:0005778">
    <property type="term" value="C:peroxisomal membrane"/>
    <property type="evidence" value="ECO:0007669"/>
    <property type="project" value="UniProtKB-SubCell"/>
</dbReference>
<evidence type="ECO:0000256" key="5">
    <source>
        <dbReference type="ARBA" id="ARBA00022448"/>
    </source>
</evidence>
<keyword evidence="11" id="KW-1133">Transmembrane helix</keyword>
<comment type="subunit">
    <text evidence="15">Component of the PEX2-PEX10-PEX12 retrotranslocation channel, composed of PEX2, PEX10 and PEX12.</text>
</comment>
<evidence type="ECO:0000256" key="1">
    <source>
        <dbReference type="ARBA" id="ARBA00004585"/>
    </source>
</evidence>
<dbReference type="InterPro" id="IPR006845">
    <property type="entry name" value="Pex_N"/>
</dbReference>
<keyword evidence="10" id="KW-0653">Protein transport</keyword>
<evidence type="ECO:0000256" key="10">
    <source>
        <dbReference type="ARBA" id="ARBA00022927"/>
    </source>
</evidence>
<dbReference type="Proteomes" id="UP000245768">
    <property type="component" value="Unassembled WGS sequence"/>
</dbReference>
<keyword evidence="5" id="KW-0813">Transport</keyword>
<dbReference type="PANTHER" id="PTHR12888">
    <property type="entry name" value="PEROXISOME ASSEMBLY PROTEIN 12 PEROXIN-12"/>
    <property type="match status" value="1"/>
</dbReference>
<evidence type="ECO:0000256" key="6">
    <source>
        <dbReference type="ARBA" id="ARBA00022692"/>
    </source>
</evidence>
<evidence type="ECO:0000256" key="2">
    <source>
        <dbReference type="ARBA" id="ARBA00004906"/>
    </source>
</evidence>
<name>A0A316YKN8_9BASI</name>
<dbReference type="RefSeq" id="XP_025377318.1">
    <property type="nucleotide sequence ID" value="XM_025521572.1"/>
</dbReference>
<evidence type="ECO:0000256" key="8">
    <source>
        <dbReference type="ARBA" id="ARBA00022771"/>
    </source>
</evidence>
<evidence type="ECO:0000313" key="19">
    <source>
        <dbReference type="Proteomes" id="UP000245768"/>
    </source>
</evidence>
<proteinExistence type="inferred from homology"/>
<comment type="subcellular location">
    <subcellularLocation>
        <location evidence="1">Peroxisome membrane</location>
        <topology evidence="1">Multi-pass membrane protein</topology>
    </subcellularLocation>
</comment>
<dbReference type="AlphaFoldDB" id="A0A316YKN8"/>
<dbReference type="InParanoid" id="A0A316YKN8"/>
<evidence type="ECO:0000256" key="4">
    <source>
        <dbReference type="ARBA" id="ARBA00018980"/>
    </source>
</evidence>
<evidence type="ECO:0000256" key="15">
    <source>
        <dbReference type="ARBA" id="ARBA00034505"/>
    </source>
</evidence>
<dbReference type="CDD" id="cd16451">
    <property type="entry name" value="mRING_PEX12"/>
    <property type="match status" value="1"/>
</dbReference>
<dbReference type="InterPro" id="IPR017375">
    <property type="entry name" value="PEX12"/>
</dbReference>
<keyword evidence="7" id="KW-0479">Metal-binding</keyword>
<dbReference type="Gene3D" id="3.30.40.10">
    <property type="entry name" value="Zinc/RING finger domain, C3HC4 (zinc finger)"/>
    <property type="match status" value="1"/>
</dbReference>
<gene>
    <name evidence="18" type="ORF">FA10DRAFT_266622</name>
</gene>
<comment type="similarity">
    <text evidence="3">Belongs to the pex2/pex10/pex12 family.</text>
</comment>
<evidence type="ECO:0000259" key="17">
    <source>
        <dbReference type="Pfam" id="PF04757"/>
    </source>
</evidence>
<evidence type="ECO:0000256" key="11">
    <source>
        <dbReference type="ARBA" id="ARBA00022989"/>
    </source>
</evidence>
<keyword evidence="6" id="KW-0812">Transmembrane</keyword>
<evidence type="ECO:0000256" key="13">
    <source>
        <dbReference type="ARBA" id="ARBA00023140"/>
    </source>
</evidence>
<dbReference type="GO" id="GO:0004842">
    <property type="term" value="F:ubiquitin-protein transferase activity"/>
    <property type="evidence" value="ECO:0007669"/>
    <property type="project" value="TreeGrafter"/>
</dbReference>
<evidence type="ECO:0000256" key="3">
    <source>
        <dbReference type="ARBA" id="ARBA00008704"/>
    </source>
</evidence>
<evidence type="ECO:0000256" key="14">
    <source>
        <dbReference type="ARBA" id="ARBA00029692"/>
    </source>
</evidence>
<keyword evidence="12" id="KW-0472">Membrane</keyword>
<evidence type="ECO:0000313" key="18">
    <source>
        <dbReference type="EMBL" id="PWN90120.1"/>
    </source>
</evidence>
<dbReference type="GO" id="GO:0006513">
    <property type="term" value="P:protein monoubiquitination"/>
    <property type="evidence" value="ECO:0007669"/>
    <property type="project" value="TreeGrafter"/>
</dbReference>
<keyword evidence="8" id="KW-0863">Zinc-finger</keyword>
<reference evidence="18" key="1">
    <citation type="journal article" date="2018" name="Mol. Biol. Evol.">
        <title>Broad Genomic Sampling Reveals a Smut Pathogenic Ancestry of the Fungal Clade Ustilaginomycotina.</title>
        <authorList>
            <person name="Kijpornyongpan T."/>
            <person name="Mondo S.J."/>
            <person name="Barry K."/>
            <person name="Sandor L."/>
            <person name="Lee J."/>
            <person name="Lipzen A."/>
            <person name="Pangilinan J."/>
            <person name="LaButti K."/>
            <person name="Hainaut M."/>
            <person name="Henrissat B."/>
            <person name="Grigoriev I.V."/>
            <person name="Spatafora J.W."/>
            <person name="Aime M.C."/>
        </authorList>
    </citation>
    <scope>NUCLEOTIDE SEQUENCE [LARGE SCALE GENOMIC DNA]</scope>
    <source>
        <strain evidence="18">MCA 4198</strain>
    </source>
</reference>
<dbReference type="FunCoup" id="A0A316YKN8">
    <property type="interactions" value="183"/>
</dbReference>
<feature type="region of interest" description="Disordered" evidence="16">
    <location>
        <begin position="307"/>
        <end position="344"/>
    </location>
</feature>
<evidence type="ECO:0000256" key="7">
    <source>
        <dbReference type="ARBA" id="ARBA00022723"/>
    </source>
</evidence>
<evidence type="ECO:0000256" key="16">
    <source>
        <dbReference type="SAM" id="MobiDB-lite"/>
    </source>
</evidence>
<comment type="pathway">
    <text evidence="2">Protein modification; protein ubiquitination.</text>
</comment>
<dbReference type="GO" id="GO:1990429">
    <property type="term" value="C:peroxisomal importomer complex"/>
    <property type="evidence" value="ECO:0007669"/>
    <property type="project" value="TreeGrafter"/>
</dbReference>